<reference evidence="11" key="1">
    <citation type="submission" date="2021-01" db="EMBL/GenBank/DDBJ databases">
        <authorList>
            <person name="Corre E."/>
            <person name="Pelletier E."/>
            <person name="Niang G."/>
            <person name="Scheremetjew M."/>
            <person name="Finn R."/>
            <person name="Kale V."/>
            <person name="Holt S."/>
            <person name="Cochrane G."/>
            <person name="Meng A."/>
            <person name="Brown T."/>
            <person name="Cohen L."/>
        </authorList>
    </citation>
    <scope>NUCLEOTIDE SEQUENCE</scope>
    <source>
        <strain evidence="11">GSBS06</strain>
    </source>
</reference>
<comment type="subcellular location">
    <subcellularLocation>
        <location evidence="2">Cytoplasm</location>
        <location evidence="2">Cytosol</location>
    </subcellularLocation>
    <subcellularLocation>
        <location evidence="1 9">Nucleus</location>
    </subcellularLocation>
</comment>
<keyword evidence="5 9" id="KW-0507">mRNA processing</keyword>
<dbReference type="InterPro" id="IPR010920">
    <property type="entry name" value="LSM_dom_sf"/>
</dbReference>
<dbReference type="GO" id="GO:0003723">
    <property type="term" value="F:RNA binding"/>
    <property type="evidence" value="ECO:0007669"/>
    <property type="project" value="InterPro"/>
</dbReference>
<evidence type="ECO:0000256" key="1">
    <source>
        <dbReference type="ARBA" id="ARBA00004123"/>
    </source>
</evidence>
<evidence type="ECO:0000256" key="7">
    <source>
        <dbReference type="ARBA" id="ARBA00023242"/>
    </source>
</evidence>
<evidence type="ECO:0000256" key="8">
    <source>
        <dbReference type="ARBA" id="ARBA00023274"/>
    </source>
</evidence>
<name>A0A7S3V2U2_9STRA</name>
<dbReference type="Gene3D" id="2.30.30.100">
    <property type="match status" value="1"/>
</dbReference>
<dbReference type="InterPro" id="IPR034099">
    <property type="entry name" value="SmD3"/>
</dbReference>
<keyword evidence="4" id="KW-0963">Cytoplasm</keyword>
<evidence type="ECO:0000256" key="5">
    <source>
        <dbReference type="ARBA" id="ARBA00022664"/>
    </source>
</evidence>
<dbReference type="GO" id="GO:0000387">
    <property type="term" value="P:spliceosomal snRNP assembly"/>
    <property type="evidence" value="ECO:0007669"/>
    <property type="project" value="UniProtKB-UniRule"/>
</dbReference>
<dbReference type="InterPro" id="IPR001163">
    <property type="entry name" value="Sm_dom_euk/arc"/>
</dbReference>
<dbReference type="SMART" id="SM00651">
    <property type="entry name" value="Sm"/>
    <property type="match status" value="1"/>
</dbReference>
<keyword evidence="7 9" id="KW-0539">Nucleus</keyword>
<dbReference type="EMBL" id="HBIN01023267">
    <property type="protein sequence ID" value="CAE0447948.1"/>
    <property type="molecule type" value="Transcribed_RNA"/>
</dbReference>
<keyword evidence="6 9" id="KW-0508">mRNA splicing</keyword>
<protein>
    <recommendedName>
        <fullName evidence="9">Small nuclear ribonucleoprotein Sm D3</fullName>
        <shortName evidence="9">Sm-D3</shortName>
    </recommendedName>
    <alternativeName>
        <fullName evidence="9">snRNP core protein D3</fullName>
    </alternativeName>
</protein>
<evidence type="ECO:0000256" key="6">
    <source>
        <dbReference type="ARBA" id="ARBA00023187"/>
    </source>
</evidence>
<accession>A0A7S3V2U2</accession>
<dbReference type="PANTHER" id="PTHR23338">
    <property type="entry name" value="SMALL NUCLEAR RIBONUCLEOPROTEIN SM"/>
    <property type="match status" value="1"/>
</dbReference>
<sequence length="115" mass="12746">MSVTGRVGIGIPTVLLHEGEGHTITVESKQGEIYRGFLHESEDNMNIFMKNVTYTNKHGKSTKLEQIYLRGDQVCFVILPDILASAPMFSRVVKHKATKGRFTPQGSGTARAGRR</sequence>
<evidence type="ECO:0000313" key="11">
    <source>
        <dbReference type="EMBL" id="CAE0447948.1"/>
    </source>
</evidence>
<dbReference type="GO" id="GO:0005829">
    <property type="term" value="C:cytosol"/>
    <property type="evidence" value="ECO:0007669"/>
    <property type="project" value="UniProtKB-SubCell"/>
</dbReference>
<dbReference type="InterPro" id="IPR027141">
    <property type="entry name" value="LSm4/Sm_D1/D3"/>
</dbReference>
<dbReference type="PROSITE" id="PS52002">
    <property type="entry name" value="SM"/>
    <property type="match status" value="1"/>
</dbReference>
<proteinExistence type="inferred from homology"/>
<dbReference type="Pfam" id="PF01423">
    <property type="entry name" value="LSM"/>
    <property type="match status" value="1"/>
</dbReference>
<dbReference type="InterPro" id="IPR047575">
    <property type="entry name" value="Sm"/>
</dbReference>
<feature type="domain" description="Sm" evidence="10">
    <location>
        <begin position="11"/>
        <end position="83"/>
    </location>
</feature>
<gene>
    <name evidence="11" type="ORF">ASTO00021_LOCUS17912</name>
</gene>
<keyword evidence="8 9" id="KW-0687">Ribonucleoprotein</keyword>
<evidence type="ECO:0000256" key="4">
    <source>
        <dbReference type="ARBA" id="ARBA00022490"/>
    </source>
</evidence>
<dbReference type="CDD" id="cd01721">
    <property type="entry name" value="Sm_D3"/>
    <property type="match status" value="1"/>
</dbReference>
<evidence type="ECO:0000256" key="3">
    <source>
        <dbReference type="ARBA" id="ARBA00008146"/>
    </source>
</evidence>
<evidence type="ECO:0000256" key="2">
    <source>
        <dbReference type="ARBA" id="ARBA00004514"/>
    </source>
</evidence>
<organism evidence="11">
    <name type="scientific">Aplanochytrium stocchinoi</name>
    <dbReference type="NCBI Taxonomy" id="215587"/>
    <lineage>
        <taxon>Eukaryota</taxon>
        <taxon>Sar</taxon>
        <taxon>Stramenopiles</taxon>
        <taxon>Bigyra</taxon>
        <taxon>Labyrinthulomycetes</taxon>
        <taxon>Thraustochytrida</taxon>
        <taxon>Thraustochytriidae</taxon>
        <taxon>Aplanochytrium</taxon>
    </lineage>
</organism>
<dbReference type="SUPFAM" id="SSF50182">
    <property type="entry name" value="Sm-like ribonucleoproteins"/>
    <property type="match status" value="1"/>
</dbReference>
<dbReference type="FunFam" id="2.30.30.100:FF:000002">
    <property type="entry name" value="Small nuclear ribonucleoprotein Sm D3"/>
    <property type="match status" value="1"/>
</dbReference>
<dbReference type="GO" id="GO:0005681">
    <property type="term" value="C:spliceosomal complex"/>
    <property type="evidence" value="ECO:0007669"/>
    <property type="project" value="InterPro"/>
</dbReference>
<evidence type="ECO:0000256" key="9">
    <source>
        <dbReference type="RuleBase" id="RU365050"/>
    </source>
</evidence>
<dbReference type="AlphaFoldDB" id="A0A7S3V2U2"/>
<evidence type="ECO:0000259" key="10">
    <source>
        <dbReference type="PROSITE" id="PS52002"/>
    </source>
</evidence>
<comment type="similarity">
    <text evidence="3 9">Belongs to the snRNP core protein family.</text>
</comment>